<organism evidence="4 5">
    <name type="scientific">Lachancea fermentati</name>
    <name type="common">Zygosaccharomyces fermentati</name>
    <dbReference type="NCBI Taxonomy" id="4955"/>
    <lineage>
        <taxon>Eukaryota</taxon>
        <taxon>Fungi</taxon>
        <taxon>Dikarya</taxon>
        <taxon>Ascomycota</taxon>
        <taxon>Saccharomycotina</taxon>
        <taxon>Saccharomycetes</taxon>
        <taxon>Saccharomycetales</taxon>
        <taxon>Saccharomycetaceae</taxon>
        <taxon>Lachancea</taxon>
    </lineage>
</organism>
<accession>A0A1G4M7D2</accession>
<comment type="subcellular location">
    <subcellularLocation>
        <location evidence="3">Mitochondrion inner membrane</location>
    </subcellularLocation>
</comment>
<dbReference type="GO" id="GO:0005743">
    <property type="term" value="C:mitochondrial inner membrane"/>
    <property type="evidence" value="ECO:0007669"/>
    <property type="project" value="UniProtKB-SubCell"/>
</dbReference>
<keyword evidence="3" id="KW-0496">Mitochondrion</keyword>
<reference evidence="5" key="1">
    <citation type="submission" date="2016-03" db="EMBL/GenBank/DDBJ databases">
        <authorList>
            <person name="Devillers H."/>
        </authorList>
    </citation>
    <scope>NUCLEOTIDE SEQUENCE [LARGE SCALE GENOMIC DNA]</scope>
</reference>
<dbReference type="PROSITE" id="PS51808">
    <property type="entry name" value="CHCH"/>
    <property type="match status" value="1"/>
</dbReference>
<keyword evidence="3" id="KW-0472">Membrane</keyword>
<keyword evidence="3" id="KW-0143">Chaperone</keyword>
<evidence type="ECO:0000313" key="5">
    <source>
        <dbReference type="Proteomes" id="UP000190831"/>
    </source>
</evidence>
<protein>
    <recommendedName>
        <fullName evidence="3">COX assembly mitochondrial protein</fullName>
    </recommendedName>
</protein>
<evidence type="ECO:0000313" key="4">
    <source>
        <dbReference type="EMBL" id="SCV99751.1"/>
    </source>
</evidence>
<sequence>MHPQLEAERFHSCLDFIQALDKCHQAEYYKRALGLCNNEKEALTKCLHEARLEGERRYIKESREKQKVIHAKWKQIEEEQYGEDAILKKIIQRQVAKKQQEQADNSK</sequence>
<name>A0A1G4M7D2_LACFM</name>
<keyword evidence="3" id="KW-0999">Mitochondrion inner membrane</keyword>
<dbReference type="OrthoDB" id="532630at2759"/>
<dbReference type="OMA" id="GMCNFEK"/>
<keyword evidence="5" id="KW-1185">Reference proteome</keyword>
<gene>
    <name evidence="4" type="ORF">LAFE_0B01706G</name>
</gene>
<dbReference type="InterPro" id="IPR013892">
    <property type="entry name" value="Cyt_c_biogenesis_Cmc1-like"/>
</dbReference>
<proteinExistence type="inferred from homology"/>
<evidence type="ECO:0000256" key="2">
    <source>
        <dbReference type="ARBA" id="ARBA00023157"/>
    </source>
</evidence>
<dbReference type="Proteomes" id="UP000190831">
    <property type="component" value="Chromosome B"/>
</dbReference>
<comment type="similarity">
    <text evidence="1 3">Belongs to the CMC family.</text>
</comment>
<evidence type="ECO:0000256" key="3">
    <source>
        <dbReference type="RuleBase" id="RU364104"/>
    </source>
</evidence>
<comment type="function">
    <text evidence="3">Required for mitochondrial cytochrome c oxidase (COX) assembly and respiration.</text>
</comment>
<dbReference type="EMBL" id="LT598489">
    <property type="protein sequence ID" value="SCV99751.1"/>
    <property type="molecule type" value="Genomic_DNA"/>
</dbReference>
<dbReference type="STRING" id="4955.A0A1G4M7D2"/>
<evidence type="ECO:0000256" key="1">
    <source>
        <dbReference type="ARBA" id="ARBA00007347"/>
    </source>
</evidence>
<dbReference type="Pfam" id="PF08583">
    <property type="entry name" value="Cmc1"/>
    <property type="match status" value="1"/>
</dbReference>
<dbReference type="AlphaFoldDB" id="A0A1G4M7D2"/>
<keyword evidence="2" id="KW-1015">Disulfide bond</keyword>